<dbReference type="SUPFAM" id="SSF48452">
    <property type="entry name" value="TPR-like"/>
    <property type="match status" value="1"/>
</dbReference>
<evidence type="ECO:0000313" key="1">
    <source>
        <dbReference type="EMBL" id="BAI98393.1"/>
    </source>
</evidence>
<dbReference type="Pfam" id="PF13414">
    <property type="entry name" value="TPR_11"/>
    <property type="match status" value="1"/>
</dbReference>
<dbReference type="InterPro" id="IPR011990">
    <property type="entry name" value="TPR-like_helical_dom_sf"/>
</dbReference>
<evidence type="ECO:0000313" key="2">
    <source>
        <dbReference type="Proteomes" id="UP000007753"/>
    </source>
</evidence>
<organism evidence="1 2">
    <name type="scientific">Sphingobium indicum (strain DSM 16413 / CCM 7287 / MTCC 6362 / UT26 / NBRC 101211 / UT26S)</name>
    <name type="common">Sphingobium japonicum</name>
    <dbReference type="NCBI Taxonomy" id="452662"/>
    <lineage>
        <taxon>Bacteria</taxon>
        <taxon>Pseudomonadati</taxon>
        <taxon>Pseudomonadota</taxon>
        <taxon>Alphaproteobacteria</taxon>
        <taxon>Sphingomonadales</taxon>
        <taxon>Sphingomonadaceae</taxon>
        <taxon>Sphingobium</taxon>
    </lineage>
</organism>
<accession>D4Z7C4</accession>
<dbReference type="HOGENOM" id="CLU_1353894_0_0_5"/>
<dbReference type="eggNOG" id="COG0457">
    <property type="taxonomic scope" value="Bacteria"/>
</dbReference>
<proteinExistence type="predicted"/>
<dbReference type="Gene3D" id="1.25.40.10">
    <property type="entry name" value="Tetratricopeptide repeat domain"/>
    <property type="match status" value="1"/>
</dbReference>
<protein>
    <submittedName>
        <fullName evidence="1">Flp pilus assembly protein TadD</fullName>
    </submittedName>
</protein>
<dbReference type="InterPro" id="IPR019734">
    <property type="entry name" value="TPR_rpt"/>
</dbReference>
<sequence>MRRLMLAAMLIAAAPGQAEEAPDTRGLYLQLIHQARADGRPRAALAYLDDFERRYPGDAEARLLRVNSLLDLKQIDAAEAVALPPETASGGVSAVRGHLLAARGRWDEAAACYERASRASPADPLPRNALGYALLRAGRIGAAIEALRGASDLAPQLAVVRNNLLLALIMGGRRDEAEAGLRRAGDGALRQKLAAEAARIGKGG</sequence>
<name>D4Z7C4_SPHIU</name>
<dbReference type="Pfam" id="PF13432">
    <property type="entry name" value="TPR_16"/>
    <property type="match status" value="1"/>
</dbReference>
<dbReference type="STRING" id="452662.SJA_C2-00300"/>
<reference evidence="1 2" key="1">
    <citation type="journal article" date="2010" name="J. Bacteriol.">
        <title>Complete genome sequence of the representative gamma-hexachlorocyclohexane-degrading bacterium Sphingobium japonicum UT26.</title>
        <authorList>
            <person name="Nagata Y."/>
            <person name="Ohtsubo Y."/>
            <person name="Endo R."/>
            <person name="Ichikawa N."/>
            <person name="Ankai A."/>
            <person name="Oguchi A."/>
            <person name="Fukui S."/>
            <person name="Fujita N."/>
            <person name="Tsuda M."/>
        </authorList>
    </citation>
    <scope>NUCLEOTIDE SEQUENCE [LARGE SCALE GENOMIC DNA]</scope>
    <source>
        <strain evidence="2">DSM 16413 / CCM 7287 / MTCC 6362 / UT26 / NBRC 101211 / UT26S</strain>
    </source>
</reference>
<dbReference type="EMBL" id="AP010804">
    <property type="protein sequence ID" value="BAI98393.1"/>
    <property type="molecule type" value="Genomic_DNA"/>
</dbReference>
<keyword evidence="2" id="KW-1185">Reference proteome</keyword>
<dbReference type="Proteomes" id="UP000007753">
    <property type="component" value="Chromosome 2"/>
</dbReference>
<gene>
    <name evidence="1" type="primary">tadD</name>
    <name evidence="1" type="ordered locus">SJA_C2-00300</name>
</gene>
<dbReference type="AlphaFoldDB" id="D4Z7C4"/>
<dbReference type="KEGG" id="sjp:SJA_C2-00300"/>
<dbReference type="SMART" id="SM00028">
    <property type="entry name" value="TPR"/>
    <property type="match status" value="2"/>
</dbReference>